<evidence type="ECO:0000313" key="15">
    <source>
        <dbReference type="EMBL" id="TRZ02956.1"/>
    </source>
</evidence>
<name>A0A553RLA2_9TELE</name>
<keyword evidence="5" id="KW-0812">Transmembrane</keyword>
<keyword evidence="4" id="KW-0107">Calcium channel</keyword>
<dbReference type="EMBL" id="SRMA01017882">
    <property type="protein sequence ID" value="TRZ02956.1"/>
    <property type="molecule type" value="Genomic_DNA"/>
</dbReference>
<keyword evidence="3" id="KW-0109">Calcium transport</keyword>
<evidence type="ECO:0000256" key="4">
    <source>
        <dbReference type="ARBA" id="ARBA00022673"/>
    </source>
</evidence>
<comment type="subcellular location">
    <subcellularLocation>
        <location evidence="1">Membrane</location>
        <topology evidence="1">Multi-pass membrane protein</topology>
    </subcellularLocation>
</comment>
<evidence type="ECO:0000256" key="9">
    <source>
        <dbReference type="ARBA" id="ARBA00022989"/>
    </source>
</evidence>
<evidence type="ECO:0000256" key="1">
    <source>
        <dbReference type="ARBA" id="ARBA00004141"/>
    </source>
</evidence>
<sequence>MELSQREWMNSDLNFDNVLNGMLALFTISTFEGWPEYVSSHTYTGFGTLIVHSSG</sequence>
<proteinExistence type="predicted"/>
<evidence type="ECO:0000256" key="8">
    <source>
        <dbReference type="ARBA" id="ARBA00022882"/>
    </source>
</evidence>
<dbReference type="GO" id="GO:0008331">
    <property type="term" value="F:high voltage-gated calcium channel activity"/>
    <property type="evidence" value="ECO:0007669"/>
    <property type="project" value="TreeGrafter"/>
</dbReference>
<dbReference type="STRING" id="623744.A0A553RLA2"/>
<keyword evidence="2" id="KW-0813">Transport</keyword>
<gene>
    <name evidence="15" type="ORF">DNTS_033745</name>
</gene>
<keyword evidence="8" id="KW-0851">Voltage-gated channel</keyword>
<accession>A0A553RLA2</accession>
<evidence type="ECO:0000256" key="6">
    <source>
        <dbReference type="ARBA" id="ARBA00022737"/>
    </source>
</evidence>
<feature type="non-terminal residue" evidence="15">
    <location>
        <position position="55"/>
    </location>
</feature>
<keyword evidence="12" id="KW-1015">Disulfide bond</keyword>
<keyword evidence="6" id="KW-0677">Repeat</keyword>
<dbReference type="InterPro" id="IPR005821">
    <property type="entry name" value="Ion_trans_dom"/>
</dbReference>
<evidence type="ECO:0000256" key="2">
    <source>
        <dbReference type="ARBA" id="ARBA00022448"/>
    </source>
</evidence>
<dbReference type="AlphaFoldDB" id="A0A553RLA2"/>
<feature type="domain" description="Ion transport" evidence="14">
    <location>
        <begin position="7"/>
        <end position="41"/>
    </location>
</feature>
<dbReference type="OrthoDB" id="8872560at2759"/>
<dbReference type="PANTHER" id="PTHR45628:SF9">
    <property type="entry name" value="VOLTAGE-DEPENDENT L-TYPE CALCIUM CHANNEL SUBUNIT ALPHA-1S"/>
    <property type="match status" value="1"/>
</dbReference>
<comment type="caution">
    <text evidence="15">The sequence shown here is derived from an EMBL/GenBank/DDBJ whole genome shotgun (WGS) entry which is preliminary data.</text>
</comment>
<dbReference type="Proteomes" id="UP000316079">
    <property type="component" value="Unassembled WGS sequence"/>
</dbReference>
<evidence type="ECO:0000259" key="14">
    <source>
        <dbReference type="Pfam" id="PF00520"/>
    </source>
</evidence>
<evidence type="ECO:0000256" key="11">
    <source>
        <dbReference type="ARBA" id="ARBA00023136"/>
    </source>
</evidence>
<evidence type="ECO:0000313" key="16">
    <source>
        <dbReference type="Proteomes" id="UP000316079"/>
    </source>
</evidence>
<dbReference type="Gene3D" id="1.10.287.70">
    <property type="match status" value="1"/>
</dbReference>
<keyword evidence="13" id="KW-0407">Ion channel</keyword>
<dbReference type="PANTHER" id="PTHR45628">
    <property type="entry name" value="VOLTAGE-DEPENDENT CALCIUM CHANNEL TYPE A SUBUNIT ALPHA-1"/>
    <property type="match status" value="1"/>
</dbReference>
<dbReference type="Pfam" id="PF00520">
    <property type="entry name" value="Ion_trans"/>
    <property type="match status" value="1"/>
</dbReference>
<keyword evidence="10" id="KW-0406">Ion transport</keyword>
<evidence type="ECO:0000256" key="7">
    <source>
        <dbReference type="ARBA" id="ARBA00022837"/>
    </source>
</evidence>
<evidence type="ECO:0000256" key="3">
    <source>
        <dbReference type="ARBA" id="ARBA00022568"/>
    </source>
</evidence>
<keyword evidence="16" id="KW-1185">Reference proteome</keyword>
<evidence type="ECO:0000256" key="5">
    <source>
        <dbReference type="ARBA" id="ARBA00022692"/>
    </source>
</evidence>
<dbReference type="GO" id="GO:0098703">
    <property type="term" value="P:calcium ion import across plasma membrane"/>
    <property type="evidence" value="ECO:0007669"/>
    <property type="project" value="TreeGrafter"/>
</dbReference>
<keyword evidence="11" id="KW-0472">Membrane</keyword>
<keyword evidence="7" id="KW-0106">Calcium</keyword>
<evidence type="ECO:0000256" key="12">
    <source>
        <dbReference type="ARBA" id="ARBA00023157"/>
    </source>
</evidence>
<dbReference type="InterPro" id="IPR050599">
    <property type="entry name" value="VDCC_alpha-1_subunit"/>
</dbReference>
<keyword evidence="9" id="KW-1133">Transmembrane helix</keyword>
<reference evidence="15 16" key="1">
    <citation type="journal article" date="2019" name="Sci. Data">
        <title>Hybrid genome assembly and annotation of Danionella translucida.</title>
        <authorList>
            <person name="Kadobianskyi M."/>
            <person name="Schulze L."/>
            <person name="Schuelke M."/>
            <person name="Judkewitz B."/>
        </authorList>
    </citation>
    <scope>NUCLEOTIDE SEQUENCE [LARGE SCALE GENOMIC DNA]</scope>
    <source>
        <strain evidence="15 16">Bolton</strain>
    </source>
</reference>
<evidence type="ECO:0000256" key="10">
    <source>
        <dbReference type="ARBA" id="ARBA00023065"/>
    </source>
</evidence>
<organism evidence="15 16">
    <name type="scientific">Danionella cerebrum</name>
    <dbReference type="NCBI Taxonomy" id="2873325"/>
    <lineage>
        <taxon>Eukaryota</taxon>
        <taxon>Metazoa</taxon>
        <taxon>Chordata</taxon>
        <taxon>Craniata</taxon>
        <taxon>Vertebrata</taxon>
        <taxon>Euteleostomi</taxon>
        <taxon>Actinopterygii</taxon>
        <taxon>Neopterygii</taxon>
        <taxon>Teleostei</taxon>
        <taxon>Ostariophysi</taxon>
        <taxon>Cypriniformes</taxon>
        <taxon>Danionidae</taxon>
        <taxon>Danioninae</taxon>
        <taxon>Danionella</taxon>
    </lineage>
</organism>
<protein>
    <recommendedName>
        <fullName evidence="14">Ion transport domain-containing protein</fullName>
    </recommendedName>
</protein>
<dbReference type="GO" id="GO:0005891">
    <property type="term" value="C:voltage-gated calcium channel complex"/>
    <property type="evidence" value="ECO:0007669"/>
    <property type="project" value="TreeGrafter"/>
</dbReference>
<evidence type="ECO:0000256" key="13">
    <source>
        <dbReference type="ARBA" id="ARBA00023303"/>
    </source>
</evidence>